<dbReference type="InterPro" id="IPR010982">
    <property type="entry name" value="Lambda_DNA-bd_dom_sf"/>
</dbReference>
<evidence type="ECO:0000313" key="2">
    <source>
        <dbReference type="EMBL" id="NOU83882.1"/>
    </source>
</evidence>
<gene>
    <name evidence="2" type="ORF">GC101_34065</name>
</gene>
<evidence type="ECO:0000313" key="3">
    <source>
        <dbReference type="Proteomes" id="UP000596857"/>
    </source>
</evidence>
<dbReference type="Pfam" id="PF01381">
    <property type="entry name" value="HTH_3"/>
    <property type="match status" value="1"/>
</dbReference>
<dbReference type="SUPFAM" id="SSF47413">
    <property type="entry name" value="lambda repressor-like DNA-binding domains"/>
    <property type="match status" value="1"/>
</dbReference>
<proteinExistence type="predicted"/>
<dbReference type="PROSITE" id="PS50943">
    <property type="entry name" value="HTH_CROC1"/>
    <property type="match status" value="1"/>
</dbReference>
<organism evidence="2 3">
    <name type="scientific">Paenibacillus phytohabitans</name>
    <dbReference type="NCBI Taxonomy" id="2654978"/>
    <lineage>
        <taxon>Bacteria</taxon>
        <taxon>Bacillati</taxon>
        <taxon>Bacillota</taxon>
        <taxon>Bacilli</taxon>
        <taxon>Bacillales</taxon>
        <taxon>Paenibacillaceae</taxon>
        <taxon>Paenibacillus</taxon>
    </lineage>
</organism>
<dbReference type="RefSeq" id="WP_171720923.1">
    <property type="nucleotide sequence ID" value="NZ_WHOB01000097.1"/>
</dbReference>
<dbReference type="EMBL" id="WHOB01000097">
    <property type="protein sequence ID" value="NOU83882.1"/>
    <property type="molecule type" value="Genomic_DNA"/>
</dbReference>
<comment type="caution">
    <text evidence="2">The sequence shown here is derived from an EMBL/GenBank/DDBJ whole genome shotgun (WGS) entry which is preliminary data.</text>
</comment>
<evidence type="ECO:0000259" key="1">
    <source>
        <dbReference type="PROSITE" id="PS50943"/>
    </source>
</evidence>
<reference evidence="2 3" key="1">
    <citation type="submission" date="2019-10" db="EMBL/GenBank/DDBJ databases">
        <title>Description of Paenibacillus terricola sp. nov.</title>
        <authorList>
            <person name="Carlier A."/>
            <person name="Qi S."/>
        </authorList>
    </citation>
    <scope>NUCLEOTIDE SEQUENCE [LARGE SCALE GENOMIC DNA]</scope>
    <source>
        <strain evidence="2 3">LMG 31459</strain>
    </source>
</reference>
<dbReference type="SMART" id="SM00530">
    <property type="entry name" value="HTH_XRE"/>
    <property type="match status" value="1"/>
</dbReference>
<dbReference type="Gene3D" id="1.10.260.40">
    <property type="entry name" value="lambda repressor-like DNA-binding domains"/>
    <property type="match status" value="1"/>
</dbReference>
<sequence length="292" mass="33482">MGQRRIWRMVSFEEFIKHFKDKGWYVEYPSTLDPESPSIANELPTKIIHIEHYLRTDVPLEEFLEKDDTDCSFLNTSIPQMNLFGTYDSLRKAIGQNVKEQLAAQGLMQKDAAEILGISSSALSQIINGDVSLTLETLLMMAKKLNIRVEDILQDLEWDENQMTPAPTPSSPEFDIRPYRKGLKDLKDQADEADIKKILRTLAKILKEVDIGHIQSVLDELYQISKQADIHRKDADKGFDVDDGLMEDFAEVIRQLRKAMVAYPHGVGKTISEILEELNRIISRNKKHKQID</sequence>
<accession>A0ABX1YS08</accession>
<protein>
    <submittedName>
        <fullName evidence="2">Helix-turn-helix domain-containing protein</fullName>
    </submittedName>
</protein>
<dbReference type="InterPro" id="IPR001387">
    <property type="entry name" value="Cro/C1-type_HTH"/>
</dbReference>
<dbReference type="CDD" id="cd00093">
    <property type="entry name" value="HTH_XRE"/>
    <property type="match status" value="1"/>
</dbReference>
<keyword evidence="3" id="KW-1185">Reference proteome</keyword>
<name>A0ABX1YS08_9BACL</name>
<dbReference type="Proteomes" id="UP000596857">
    <property type="component" value="Unassembled WGS sequence"/>
</dbReference>
<feature type="domain" description="HTH cro/C1-type" evidence="1">
    <location>
        <begin position="98"/>
        <end position="152"/>
    </location>
</feature>